<sequence>MRRIIGLLVFIGLLVLIGLLIWWKWATAPVGEVGPTVIVVARGAAIDDIGRQLQQAKLIKSVAAFKLMVMKLGVSKSIQAGDFRLDGKMSLAEVVTGLTHGSLDVWITLPEGWRREQMAQRLAENLSDSFDAGEFIRLSAAEEGYLFPDTYLMPQEASAGAVVKLLTETFRKKVGVIDRDMVILASIVEREAKGEADRKLVAAILLKRLKLNMGLNADASLQFILGGPTDWWPTPKAVDKQLKSPFNTYIYAGLPPAPIANPGLAVITAVRQAQDTPYVYYLHDAEGEIHPAKTLEEHQANIDRYLGY</sequence>
<evidence type="ECO:0000256" key="4">
    <source>
        <dbReference type="ARBA" id="ARBA00023136"/>
    </source>
</evidence>
<dbReference type="STRING" id="1797589.A2784_03390"/>
<dbReference type="EMBL" id="MHCH01000058">
    <property type="protein sequence ID" value="OGY15865.1"/>
    <property type="molecule type" value="Genomic_DNA"/>
</dbReference>
<protein>
    <recommendedName>
        <fullName evidence="7">Endolytic murein transglycosylase</fullName>
        <ecNumber evidence="7">4.2.2.29</ecNumber>
    </recommendedName>
    <alternativeName>
        <fullName evidence="7">Peptidoglycan lytic transglycosylase</fullName>
    </alternativeName>
    <alternativeName>
        <fullName evidence="7">Peptidoglycan polymerization terminase</fullName>
    </alternativeName>
</protein>
<gene>
    <name evidence="7" type="primary">mltG</name>
    <name evidence="8" type="ORF">A2784_03390</name>
</gene>
<accession>A0A1G1VKA7</accession>
<comment type="catalytic activity">
    <reaction evidence="7">
        <text>a peptidoglycan chain = a peptidoglycan chain with N-acetyl-1,6-anhydromuramyl-[peptide] at the reducing end + a peptidoglycan chain with N-acetylglucosamine at the non-reducing end.</text>
        <dbReference type="EC" id="4.2.2.29"/>
    </reaction>
</comment>
<proteinExistence type="inferred from homology"/>
<dbReference type="NCBIfam" id="TIGR00247">
    <property type="entry name" value="endolytic transglycosylase MltG"/>
    <property type="match status" value="1"/>
</dbReference>
<feature type="site" description="Important for catalytic activity" evidence="7">
    <location>
        <position position="191"/>
    </location>
</feature>
<evidence type="ECO:0000313" key="9">
    <source>
        <dbReference type="Proteomes" id="UP000177324"/>
    </source>
</evidence>
<dbReference type="GO" id="GO:0071555">
    <property type="term" value="P:cell wall organization"/>
    <property type="evidence" value="ECO:0007669"/>
    <property type="project" value="UniProtKB-KW"/>
</dbReference>
<evidence type="ECO:0000256" key="6">
    <source>
        <dbReference type="ARBA" id="ARBA00023316"/>
    </source>
</evidence>
<dbReference type="PANTHER" id="PTHR30518:SF2">
    <property type="entry name" value="ENDOLYTIC MUREIN TRANSGLYCOSYLASE"/>
    <property type="match status" value="1"/>
</dbReference>
<keyword evidence="3 7" id="KW-1133">Transmembrane helix</keyword>
<evidence type="ECO:0000256" key="1">
    <source>
        <dbReference type="ARBA" id="ARBA00022475"/>
    </source>
</evidence>
<dbReference type="Proteomes" id="UP000177324">
    <property type="component" value="Unassembled WGS sequence"/>
</dbReference>
<comment type="subcellular location">
    <subcellularLocation>
        <location evidence="7">Cell membrane</location>
        <topology evidence="7">Single-pass membrane protein</topology>
    </subcellularLocation>
</comment>
<comment type="function">
    <text evidence="7">Functions as a peptidoglycan terminase that cleaves nascent peptidoglycan strands endolytically to terminate their elongation.</text>
</comment>
<dbReference type="HAMAP" id="MF_02065">
    <property type="entry name" value="MltG"/>
    <property type="match status" value="1"/>
</dbReference>
<evidence type="ECO:0000256" key="7">
    <source>
        <dbReference type="HAMAP-Rule" id="MF_02065"/>
    </source>
</evidence>
<comment type="similarity">
    <text evidence="7">Belongs to the transglycosylase MltG family.</text>
</comment>
<dbReference type="PANTHER" id="PTHR30518">
    <property type="entry name" value="ENDOLYTIC MUREIN TRANSGLYCOSYLASE"/>
    <property type="match status" value="1"/>
</dbReference>
<dbReference type="InterPro" id="IPR003770">
    <property type="entry name" value="MLTG-like"/>
</dbReference>
<evidence type="ECO:0000313" key="8">
    <source>
        <dbReference type="EMBL" id="OGY15865.1"/>
    </source>
</evidence>
<comment type="caution">
    <text evidence="8">The sequence shown here is derived from an EMBL/GenBank/DDBJ whole genome shotgun (WGS) entry which is preliminary data.</text>
</comment>
<evidence type="ECO:0000256" key="3">
    <source>
        <dbReference type="ARBA" id="ARBA00022989"/>
    </source>
</evidence>
<dbReference type="GO" id="GO:0008932">
    <property type="term" value="F:lytic endotransglycosylase activity"/>
    <property type="evidence" value="ECO:0007669"/>
    <property type="project" value="UniProtKB-UniRule"/>
</dbReference>
<name>A0A1G1VKA7_9BACT</name>
<evidence type="ECO:0000256" key="2">
    <source>
        <dbReference type="ARBA" id="ARBA00022692"/>
    </source>
</evidence>
<dbReference type="Pfam" id="PF02618">
    <property type="entry name" value="YceG"/>
    <property type="match status" value="1"/>
</dbReference>
<dbReference type="GO" id="GO:0005886">
    <property type="term" value="C:plasma membrane"/>
    <property type="evidence" value="ECO:0007669"/>
    <property type="project" value="UniProtKB-SubCell"/>
</dbReference>
<dbReference type="Gene3D" id="3.30.1490.480">
    <property type="entry name" value="Endolytic murein transglycosylase"/>
    <property type="match status" value="1"/>
</dbReference>
<dbReference type="EC" id="4.2.2.29" evidence="7"/>
<feature type="transmembrane region" description="Helical" evidence="7">
    <location>
        <begin position="7"/>
        <end position="25"/>
    </location>
</feature>
<keyword evidence="1 7" id="KW-1003">Cell membrane</keyword>
<keyword evidence="6 7" id="KW-0961">Cell wall biogenesis/degradation</keyword>
<dbReference type="AlphaFoldDB" id="A0A1G1VKA7"/>
<evidence type="ECO:0000256" key="5">
    <source>
        <dbReference type="ARBA" id="ARBA00023239"/>
    </source>
</evidence>
<keyword evidence="2 7" id="KW-0812">Transmembrane</keyword>
<organism evidence="8 9">
    <name type="scientific">Candidatus Chisholmbacteria bacterium RIFCSPHIGHO2_01_FULL_48_12</name>
    <dbReference type="NCBI Taxonomy" id="1797589"/>
    <lineage>
        <taxon>Bacteria</taxon>
        <taxon>Candidatus Chisholmiibacteriota</taxon>
    </lineage>
</organism>
<dbReference type="GO" id="GO:0009252">
    <property type="term" value="P:peptidoglycan biosynthetic process"/>
    <property type="evidence" value="ECO:0007669"/>
    <property type="project" value="UniProtKB-UniRule"/>
</dbReference>
<keyword evidence="5 7" id="KW-0456">Lyase</keyword>
<reference evidence="8 9" key="1">
    <citation type="journal article" date="2016" name="Nat. Commun.">
        <title>Thousands of microbial genomes shed light on interconnected biogeochemical processes in an aquifer system.</title>
        <authorList>
            <person name="Anantharaman K."/>
            <person name="Brown C.T."/>
            <person name="Hug L.A."/>
            <person name="Sharon I."/>
            <person name="Castelle C.J."/>
            <person name="Probst A.J."/>
            <person name="Thomas B.C."/>
            <person name="Singh A."/>
            <person name="Wilkins M.J."/>
            <person name="Karaoz U."/>
            <person name="Brodie E.L."/>
            <person name="Williams K.H."/>
            <person name="Hubbard S.S."/>
            <person name="Banfield J.F."/>
        </authorList>
    </citation>
    <scope>NUCLEOTIDE SEQUENCE [LARGE SCALE GENOMIC DNA]</scope>
</reference>
<keyword evidence="4 7" id="KW-0472">Membrane</keyword>